<gene>
    <name evidence="3" type="ORF">PQU93_03725</name>
</gene>
<dbReference type="PANTHER" id="PTHR33308:SF9">
    <property type="entry name" value="PEPTIDOGLYCAN HYDROLASE FLGJ"/>
    <property type="match status" value="1"/>
</dbReference>
<dbReference type="Gene3D" id="2.10.70.40">
    <property type="entry name" value="peptidoglycan hydrolase"/>
    <property type="match status" value="1"/>
</dbReference>
<sequence length="235" mass="24406">MLHPDFRITSPAIATPASGGIAPATDGGQFAAVFRDTRQEIVALIDQGFPAGDEALTPQGLLLRQRAQAAAAPLPVDGSHLDAQQQAFLGDILPHAQKAARALGVSPDIIAAHAALESGWGQAPLRRADGSSSHNLFGIKAGQGWRGERIAALTTEHQDGVDVKQVAPFRAYADYDGAFADYVSLLSSSPRFKAVQGVGSDAAAFAAVLARGGYATDPAYASKLQQTVSRLRGPA</sequence>
<dbReference type="PANTHER" id="PTHR33308">
    <property type="entry name" value="PEPTIDOGLYCAN HYDROLASE FLGJ"/>
    <property type="match status" value="1"/>
</dbReference>
<accession>A0ABT5I132</accession>
<dbReference type="InterPro" id="IPR002901">
    <property type="entry name" value="MGlyc_endo_b_GlcNAc-like_dom"/>
</dbReference>
<dbReference type="InterPro" id="IPR023346">
    <property type="entry name" value="Lysozyme-like_dom_sf"/>
</dbReference>
<dbReference type="SMART" id="SM00047">
    <property type="entry name" value="LYZ2"/>
    <property type="match status" value="1"/>
</dbReference>
<evidence type="ECO:0000313" key="3">
    <source>
        <dbReference type="EMBL" id="MDC7689886.1"/>
    </source>
</evidence>
<comment type="caution">
    <text evidence="3">The sequence shown here is derived from an EMBL/GenBank/DDBJ whole genome shotgun (WGS) entry which is preliminary data.</text>
</comment>
<keyword evidence="1" id="KW-0378">Hydrolase</keyword>
<dbReference type="Proteomes" id="UP001221566">
    <property type="component" value="Unassembled WGS sequence"/>
</dbReference>
<proteinExistence type="predicted"/>
<organism evidence="3 4">
    <name type="scientific">Vogesella indigofera</name>
    <name type="common">Pseudomonas indigofera</name>
    <dbReference type="NCBI Taxonomy" id="45465"/>
    <lineage>
        <taxon>Bacteria</taxon>
        <taxon>Pseudomonadati</taxon>
        <taxon>Pseudomonadota</taxon>
        <taxon>Betaproteobacteria</taxon>
        <taxon>Neisseriales</taxon>
        <taxon>Chromobacteriaceae</taxon>
        <taxon>Vogesella</taxon>
    </lineage>
</organism>
<dbReference type="Pfam" id="PF01832">
    <property type="entry name" value="Glucosaminidase"/>
    <property type="match status" value="1"/>
</dbReference>
<name>A0ABT5I132_VOGIN</name>
<evidence type="ECO:0000313" key="4">
    <source>
        <dbReference type="Proteomes" id="UP001221566"/>
    </source>
</evidence>
<evidence type="ECO:0000256" key="1">
    <source>
        <dbReference type="ARBA" id="ARBA00022801"/>
    </source>
</evidence>
<dbReference type="EMBL" id="JAQQKY010000001">
    <property type="protein sequence ID" value="MDC7689886.1"/>
    <property type="molecule type" value="Genomic_DNA"/>
</dbReference>
<dbReference type="Gene3D" id="1.10.530.10">
    <property type="match status" value="1"/>
</dbReference>
<protein>
    <submittedName>
        <fullName evidence="3">Glucosaminidase domain-containing protein</fullName>
    </submittedName>
</protein>
<dbReference type="RefSeq" id="WP_272765147.1">
    <property type="nucleotide sequence ID" value="NZ_JAQQKY010000001.1"/>
</dbReference>
<feature type="domain" description="Mannosyl-glycoprotein endo-beta-N-acetylglucosamidase-like" evidence="2">
    <location>
        <begin position="73"/>
        <end position="232"/>
    </location>
</feature>
<evidence type="ECO:0000259" key="2">
    <source>
        <dbReference type="SMART" id="SM00047"/>
    </source>
</evidence>
<dbReference type="InterPro" id="IPR051056">
    <property type="entry name" value="Glycosyl_Hydrolase_73"/>
</dbReference>
<dbReference type="SUPFAM" id="SSF53955">
    <property type="entry name" value="Lysozyme-like"/>
    <property type="match status" value="1"/>
</dbReference>
<dbReference type="PRINTS" id="PR01002">
    <property type="entry name" value="FLGFLGJ"/>
</dbReference>
<keyword evidence="4" id="KW-1185">Reference proteome</keyword>
<reference evidence="3 4" key="1">
    <citation type="submission" date="2023-01" db="EMBL/GenBank/DDBJ databases">
        <title>Novel species of the genus Vogesella isolated from rivers.</title>
        <authorList>
            <person name="Lu H."/>
        </authorList>
    </citation>
    <scope>NUCLEOTIDE SEQUENCE [LARGE SCALE GENOMIC DNA]</scope>
    <source>
        <strain evidence="3 4">SH7W</strain>
    </source>
</reference>